<comment type="catalytic activity">
    <reaction evidence="5">
        <text>GTP + H2O = GDP + phosphate + H(+)</text>
        <dbReference type="Rhea" id="RHEA:19669"/>
        <dbReference type="ChEBI" id="CHEBI:15377"/>
        <dbReference type="ChEBI" id="CHEBI:15378"/>
        <dbReference type="ChEBI" id="CHEBI:37565"/>
        <dbReference type="ChEBI" id="CHEBI:43474"/>
        <dbReference type="ChEBI" id="CHEBI:58189"/>
    </reaction>
    <physiologicalReaction direction="left-to-right" evidence="5">
        <dbReference type="Rhea" id="RHEA:19670"/>
    </physiologicalReaction>
</comment>
<feature type="domain" description="CobW C-terminal" evidence="6">
    <location>
        <begin position="255"/>
        <end position="367"/>
    </location>
</feature>
<gene>
    <name evidence="7" type="ORF">HAPAU_09810</name>
</gene>
<keyword evidence="2" id="KW-0378">Hydrolase</keyword>
<dbReference type="InterPro" id="IPR036627">
    <property type="entry name" value="CobW-likC_sf"/>
</dbReference>
<evidence type="ECO:0000256" key="5">
    <source>
        <dbReference type="ARBA" id="ARBA00049117"/>
    </source>
</evidence>
<name>A0A151AHI4_9EURY</name>
<dbReference type="GO" id="GO:0000166">
    <property type="term" value="F:nucleotide binding"/>
    <property type="evidence" value="ECO:0007669"/>
    <property type="project" value="UniProtKB-KW"/>
</dbReference>
<dbReference type="RefSeq" id="WP_066380184.1">
    <property type="nucleotide sequence ID" value="NZ_LTAZ01000003.1"/>
</dbReference>
<dbReference type="InterPro" id="IPR003495">
    <property type="entry name" value="CobW/HypB/UreG_nucleotide-bd"/>
</dbReference>
<keyword evidence="8" id="KW-1185">Reference proteome</keyword>
<protein>
    <submittedName>
        <fullName evidence="7">Putative GTP-binding protein YjiA</fullName>
    </submittedName>
</protein>
<dbReference type="Gene3D" id="3.40.50.300">
    <property type="entry name" value="P-loop containing nucleotide triphosphate hydrolases"/>
    <property type="match status" value="1"/>
</dbReference>
<evidence type="ECO:0000256" key="2">
    <source>
        <dbReference type="ARBA" id="ARBA00022801"/>
    </source>
</evidence>
<dbReference type="InterPro" id="IPR011629">
    <property type="entry name" value="CobW-like_C"/>
</dbReference>
<comment type="caution">
    <text evidence="7">The sequence shown here is derived from an EMBL/GenBank/DDBJ whole genome shotgun (WGS) entry which is preliminary data.</text>
</comment>
<keyword evidence="3" id="KW-0143">Chaperone</keyword>
<evidence type="ECO:0000256" key="4">
    <source>
        <dbReference type="ARBA" id="ARBA00034320"/>
    </source>
</evidence>
<dbReference type="CDD" id="cd03112">
    <property type="entry name" value="CobW-like"/>
    <property type="match status" value="1"/>
</dbReference>
<dbReference type="InterPro" id="IPR027417">
    <property type="entry name" value="P-loop_NTPase"/>
</dbReference>
<reference evidence="7 8" key="1">
    <citation type="submission" date="2016-02" db="EMBL/GenBank/DDBJ databases">
        <title>Genome sequence of Halalkalicoccus paucihalophilus DSM 24557.</title>
        <authorList>
            <person name="Poehlein A."/>
            <person name="Daniel R."/>
        </authorList>
    </citation>
    <scope>NUCLEOTIDE SEQUENCE [LARGE SCALE GENOMIC DNA]</scope>
    <source>
        <strain evidence="7 8">DSM 24557</strain>
    </source>
</reference>
<dbReference type="Pfam" id="PF02492">
    <property type="entry name" value="cobW"/>
    <property type="match status" value="1"/>
</dbReference>
<comment type="similarity">
    <text evidence="4">Belongs to the SIMIBI class G3E GTPase family. ZNG1 subfamily.</text>
</comment>
<sequence>MADAIPVTILSGALGAGKTTLLNHLLTSVDERIAVLVNDMGQLNVDAELIAEGGTAEGIAELSNGCICCELQDDLETAVMRLARSREFDHLVVESSGISEPAPVARLFTARSKAAAVYRVDTLVTVVDAAAFHDLFAGESEPERAETEAGESRPLSDLLIEQVECCDVLVLNKCDLLSATELDEVEAVLERLAPEARIVRTEFGDLDPDEILHTGLFDSEDSDGRLTLDRAKDEHTGHDDYADHDHRHPNEAYGVTSVTYRRRRPFDPAALADLLGSLPEELIRAKGTFWVAGNGAKLRLGYAGRIARVTAGEPWIAARPEVERDLYRENRPDLEWHEQWGDREQALVFIGRGLDHEALIDRLDACLTDDADGDGGPFPADDDAVEFGR</sequence>
<dbReference type="Gene3D" id="3.30.1220.10">
    <property type="entry name" value="CobW-like, C-terminal domain"/>
    <property type="match status" value="1"/>
</dbReference>
<dbReference type="PATRIC" id="fig|1008153.3.peg.989"/>
<dbReference type="AlphaFoldDB" id="A0A151AHI4"/>
<evidence type="ECO:0000259" key="6">
    <source>
        <dbReference type="SMART" id="SM00833"/>
    </source>
</evidence>
<evidence type="ECO:0000313" key="7">
    <source>
        <dbReference type="EMBL" id="KYH27091.1"/>
    </source>
</evidence>
<evidence type="ECO:0000256" key="3">
    <source>
        <dbReference type="ARBA" id="ARBA00023186"/>
    </source>
</evidence>
<dbReference type="GO" id="GO:0016787">
    <property type="term" value="F:hydrolase activity"/>
    <property type="evidence" value="ECO:0007669"/>
    <property type="project" value="UniProtKB-KW"/>
</dbReference>
<dbReference type="EMBL" id="LTAZ01000003">
    <property type="protein sequence ID" value="KYH27091.1"/>
    <property type="molecule type" value="Genomic_DNA"/>
</dbReference>
<evidence type="ECO:0000313" key="8">
    <source>
        <dbReference type="Proteomes" id="UP000075321"/>
    </source>
</evidence>
<dbReference type="Pfam" id="PF07683">
    <property type="entry name" value="CobW_C"/>
    <property type="match status" value="1"/>
</dbReference>
<dbReference type="PANTHER" id="PTHR43603:SF1">
    <property type="entry name" value="ZINC-REGULATED GTPASE METALLOPROTEIN ACTIVATOR 1"/>
    <property type="match status" value="1"/>
</dbReference>
<dbReference type="SMART" id="SM00833">
    <property type="entry name" value="CobW_C"/>
    <property type="match status" value="1"/>
</dbReference>
<accession>A0A151AHI4</accession>
<proteinExistence type="inferred from homology"/>
<evidence type="ECO:0000256" key="1">
    <source>
        <dbReference type="ARBA" id="ARBA00022741"/>
    </source>
</evidence>
<dbReference type="OrthoDB" id="359387at2157"/>
<dbReference type="InterPro" id="IPR051927">
    <property type="entry name" value="Zn_Chap_cDPG_Synth"/>
</dbReference>
<dbReference type="Proteomes" id="UP000075321">
    <property type="component" value="Unassembled WGS sequence"/>
</dbReference>
<organism evidence="7 8">
    <name type="scientific">Halalkalicoccus paucihalophilus</name>
    <dbReference type="NCBI Taxonomy" id="1008153"/>
    <lineage>
        <taxon>Archaea</taxon>
        <taxon>Methanobacteriati</taxon>
        <taxon>Methanobacteriota</taxon>
        <taxon>Stenosarchaea group</taxon>
        <taxon>Halobacteria</taxon>
        <taxon>Halobacteriales</taxon>
        <taxon>Halococcaceae</taxon>
        <taxon>Halalkalicoccus</taxon>
    </lineage>
</organism>
<keyword evidence="1" id="KW-0547">Nucleotide-binding</keyword>
<dbReference type="SUPFAM" id="SSF52540">
    <property type="entry name" value="P-loop containing nucleoside triphosphate hydrolases"/>
    <property type="match status" value="1"/>
</dbReference>
<dbReference type="PANTHER" id="PTHR43603">
    <property type="entry name" value="COBW DOMAIN-CONTAINING PROTEIN DDB_G0274527"/>
    <property type="match status" value="1"/>
</dbReference>
<dbReference type="SUPFAM" id="SSF90002">
    <property type="entry name" value="Hypothetical protein YjiA, C-terminal domain"/>
    <property type="match status" value="1"/>
</dbReference>